<feature type="compositionally biased region" description="Polar residues" evidence="1">
    <location>
        <begin position="145"/>
        <end position="167"/>
    </location>
</feature>
<dbReference type="AlphaFoldDB" id="A0A1B6EVF8"/>
<protein>
    <submittedName>
        <fullName evidence="2">Uncharacterized protein</fullName>
    </submittedName>
</protein>
<feature type="non-terminal residue" evidence="2">
    <location>
        <position position="202"/>
    </location>
</feature>
<accession>A0A1B6EVF8</accession>
<evidence type="ECO:0000256" key="1">
    <source>
        <dbReference type="SAM" id="MobiDB-lite"/>
    </source>
</evidence>
<feature type="region of interest" description="Disordered" evidence="1">
    <location>
        <begin position="144"/>
        <end position="167"/>
    </location>
</feature>
<feature type="non-terminal residue" evidence="2">
    <location>
        <position position="1"/>
    </location>
</feature>
<gene>
    <name evidence="2" type="ORF">g.44535</name>
</gene>
<name>A0A1B6EVF8_9HEMI</name>
<proteinExistence type="predicted"/>
<organism evidence="2">
    <name type="scientific">Cuerna arida</name>
    <dbReference type="NCBI Taxonomy" id="1464854"/>
    <lineage>
        <taxon>Eukaryota</taxon>
        <taxon>Metazoa</taxon>
        <taxon>Ecdysozoa</taxon>
        <taxon>Arthropoda</taxon>
        <taxon>Hexapoda</taxon>
        <taxon>Insecta</taxon>
        <taxon>Pterygota</taxon>
        <taxon>Neoptera</taxon>
        <taxon>Paraneoptera</taxon>
        <taxon>Hemiptera</taxon>
        <taxon>Auchenorrhyncha</taxon>
        <taxon>Membracoidea</taxon>
        <taxon>Cicadellidae</taxon>
        <taxon>Cicadellinae</taxon>
        <taxon>Proconiini</taxon>
        <taxon>Cuerna</taxon>
    </lineage>
</organism>
<sequence>AYGNYTVDEAAATAMLVDPMQIGTALALGSNSAEEALLEGLSRDSSDELTAFLQRFPAADNVNGETDENVVRFNQISNGFNSSLISNNNSASSVSGIFVENDDGSVSYYQPTPNGRFYVQQIESQPNYTQLNASNITFEMDPLSAPSTPNQQQQQVHNRIGGTNSTNSISCANSTHGISMATNSSTVANEVKLSSTAATAVA</sequence>
<evidence type="ECO:0000313" key="2">
    <source>
        <dbReference type="EMBL" id="JAS41922.1"/>
    </source>
</evidence>
<dbReference type="EMBL" id="GECZ01027847">
    <property type="protein sequence ID" value="JAS41922.1"/>
    <property type="molecule type" value="Transcribed_RNA"/>
</dbReference>
<reference evidence="2" key="1">
    <citation type="submission" date="2015-11" db="EMBL/GenBank/DDBJ databases">
        <title>De novo transcriptome assembly of four potential Pierce s Disease insect vectors from Arizona vineyards.</title>
        <authorList>
            <person name="Tassone E.E."/>
        </authorList>
    </citation>
    <scope>NUCLEOTIDE SEQUENCE</scope>
</reference>